<dbReference type="InterPro" id="IPR001119">
    <property type="entry name" value="SLH_dom"/>
</dbReference>
<dbReference type="CDD" id="cd00688">
    <property type="entry name" value="ISOPREN_C2_like"/>
    <property type="match status" value="1"/>
</dbReference>
<dbReference type="AlphaFoldDB" id="A0A1I6D745"/>
<dbReference type="RefSeq" id="WP_092482396.1">
    <property type="nucleotide sequence ID" value="NZ_FOYM01000006.1"/>
</dbReference>
<dbReference type="InterPro" id="IPR051465">
    <property type="entry name" value="Cell_Envelope_Struct_Comp"/>
</dbReference>
<feature type="domain" description="SLH" evidence="3">
    <location>
        <begin position="404"/>
        <end position="463"/>
    </location>
</feature>
<evidence type="ECO:0000313" key="4">
    <source>
        <dbReference type="EMBL" id="SFR01201.1"/>
    </source>
</evidence>
<name>A0A1I6D745_9FIRM</name>
<evidence type="ECO:0000313" key="5">
    <source>
        <dbReference type="Proteomes" id="UP000199584"/>
    </source>
</evidence>
<organism evidence="4 5">
    <name type="scientific">Desulfoscipio geothermicus DSM 3669</name>
    <dbReference type="NCBI Taxonomy" id="1121426"/>
    <lineage>
        <taxon>Bacteria</taxon>
        <taxon>Bacillati</taxon>
        <taxon>Bacillota</taxon>
        <taxon>Clostridia</taxon>
        <taxon>Eubacteriales</taxon>
        <taxon>Desulfallaceae</taxon>
        <taxon>Desulfoscipio</taxon>
    </lineage>
</organism>
<dbReference type="Gene3D" id="1.50.10.20">
    <property type="match status" value="2"/>
</dbReference>
<reference evidence="5" key="1">
    <citation type="submission" date="2016-10" db="EMBL/GenBank/DDBJ databases">
        <authorList>
            <person name="Varghese N."/>
            <person name="Submissions S."/>
        </authorList>
    </citation>
    <scope>NUCLEOTIDE SEQUENCE [LARGE SCALE GENOMIC DNA]</scope>
    <source>
        <strain evidence="5">DSM 3669</strain>
    </source>
</reference>
<keyword evidence="1" id="KW-0677">Repeat</keyword>
<dbReference type="Proteomes" id="UP000199584">
    <property type="component" value="Unassembled WGS sequence"/>
</dbReference>
<dbReference type="PROSITE" id="PS51272">
    <property type="entry name" value="SLH"/>
    <property type="match status" value="2"/>
</dbReference>
<feature type="chain" id="PRO_5011590227" description="SLH domain-containing protein" evidence="2">
    <location>
        <begin position="27"/>
        <end position="508"/>
    </location>
</feature>
<proteinExistence type="predicted"/>
<gene>
    <name evidence="4" type="ORF">SAMN05660706_10686</name>
</gene>
<dbReference type="UniPathway" id="UPA00337"/>
<keyword evidence="2" id="KW-0732">Signal</keyword>
<dbReference type="STRING" id="39060.SAMN05660706_10686"/>
<dbReference type="EMBL" id="FOYM01000006">
    <property type="protein sequence ID" value="SFR01201.1"/>
    <property type="molecule type" value="Genomic_DNA"/>
</dbReference>
<keyword evidence="5" id="KW-1185">Reference proteome</keyword>
<feature type="signal peptide" evidence="2">
    <location>
        <begin position="1"/>
        <end position="26"/>
    </location>
</feature>
<dbReference type="OrthoDB" id="411361at2"/>
<dbReference type="GO" id="GO:0003824">
    <property type="term" value="F:catalytic activity"/>
    <property type="evidence" value="ECO:0007669"/>
    <property type="project" value="InterPro"/>
</dbReference>
<dbReference type="InterPro" id="IPR001330">
    <property type="entry name" value="Prenyltrans"/>
</dbReference>
<evidence type="ECO:0000259" key="3">
    <source>
        <dbReference type="PROSITE" id="PS51272"/>
    </source>
</evidence>
<protein>
    <recommendedName>
        <fullName evidence="3">SLH domain-containing protein</fullName>
    </recommendedName>
</protein>
<dbReference type="SUPFAM" id="SSF48239">
    <property type="entry name" value="Terpenoid cyclases/Protein prenyltransferases"/>
    <property type="match status" value="2"/>
</dbReference>
<dbReference type="Pfam" id="PF00395">
    <property type="entry name" value="SLH"/>
    <property type="match status" value="2"/>
</dbReference>
<evidence type="ECO:0000256" key="2">
    <source>
        <dbReference type="SAM" id="SignalP"/>
    </source>
</evidence>
<evidence type="ECO:0000256" key="1">
    <source>
        <dbReference type="ARBA" id="ARBA00022737"/>
    </source>
</evidence>
<accession>A0A1I6D745</accession>
<dbReference type="Pfam" id="PF00432">
    <property type="entry name" value="Prenyltrans"/>
    <property type="match status" value="1"/>
</dbReference>
<dbReference type="PANTHER" id="PTHR43308">
    <property type="entry name" value="OUTER MEMBRANE PROTEIN ALPHA-RELATED"/>
    <property type="match status" value="1"/>
</dbReference>
<sequence>MISKRLVVCISIALSFIFPFTGIASATNLFPEQQAEQSIKKAITYLRGIQNDDGGFPTQKGRDSSRAITAWVIMALAAAGEDVAGSRWSPSGQSPIDFLKNCKNSLESTGDYAVTLLALTAARQGNAYQGVNLAGKIASFQQTGGQFAQPARGEQGLINYHMWSVLALASTGQDIPNKERAKEWLLARQNKDGGFGWAEGINSDPDDTAVAIQTLVVLGEDPQSSPAIRGALNYLKSCREEDGGFSWEGNKSNSATDAWVLQGLFAAGENPASEEWSVNGKNAVTHLFSLQNSDGSFNWMPDVRSSPVMMTAYAVMALAKKPFPVNIEYGAGKTELPGGGIFSDISTSHWAHSSIMELVKEKVLSGYPGGTFKPGNPVTRAEFAKFMVYGLGYRSLESDSALRFKDVSESYWANRVISIAVDMGYVKGKPGGVFDPGGNITGGELAAMLVRALPPEKQVKVEAGSYWYSGSVQLAGDNGLLYPGFDARAQATRAQCAYSITRLRNLLK</sequence>
<feature type="domain" description="SLH" evidence="3">
    <location>
        <begin position="338"/>
        <end position="401"/>
    </location>
</feature>
<dbReference type="InterPro" id="IPR008930">
    <property type="entry name" value="Terpenoid_cyclase/PrenylTrfase"/>
</dbReference>